<dbReference type="GO" id="GO:0016810">
    <property type="term" value="F:hydrolase activity, acting on carbon-nitrogen (but not peptide) bonds"/>
    <property type="evidence" value="ECO:0007669"/>
    <property type="project" value="InterPro"/>
</dbReference>
<dbReference type="EMBL" id="JABMOJ010000137">
    <property type="protein sequence ID" value="NQV64480.1"/>
    <property type="molecule type" value="Genomic_DNA"/>
</dbReference>
<sequence length="606" mass="66814">MFEDAQLSFGSNQAACEHSGKPHQHEHEQAACACCSPVFATMQSVMTVTDLQLRDADHWRSRGRDLPEVATHTQVFINAKILTMDDGGNEADAMAIKDGKIVAVGSKATIVSQVDDTAQVIDCQGKLLLPGFIEPHFHFLPVATLGQFEDVGPFRYPTVEGALGRLRQLADAAGPDDWIMGRQFDPSLQEGADTLTRDMLDSVSTTQPIYVYNASLHFAYCNSKAFEVAGIHRNSPDDATSAYGRDANGELNGVLQGGKVMNSVIRHNLAQRDHDLASACLDVCAKANALGITTFCDQATGMSRGVSEVDLYRALADSGKMTARLRYSPSYMLQARFDESGLQCGDGDEMVRAVGWKIVSDGSNQGFSGLQREPYLHSEHKGVAYVEAQALTDLVEERLRRGWAVVIHANGDQAIDNTLDAYESAWNKGLMTNTPCRIEHCSILHDEQIDRIAKMNLSPSFLIGHVYYWGQAMRDKVFGEIKATLLDRTKACEDKGIRWTLHSDEPVTEMGPLRCIENAVTRKMWKEPLTILAADECISVDVALRAMTRDAAWQCHSDHEVGSLEVGKFADFVILDEDPRLVNQDHISQIKVLETWMGGRQVYTAA</sequence>
<dbReference type="Gene3D" id="3.20.20.140">
    <property type="entry name" value="Metal-dependent hydrolases"/>
    <property type="match status" value="1"/>
</dbReference>
<dbReference type="Gene3D" id="2.30.40.10">
    <property type="entry name" value="Urease, subunit C, domain 1"/>
    <property type="match status" value="1"/>
</dbReference>
<comment type="caution">
    <text evidence="3">The sequence shown here is derived from an EMBL/GenBank/DDBJ whole genome shotgun (WGS) entry which is preliminary data.</text>
</comment>
<evidence type="ECO:0000313" key="4">
    <source>
        <dbReference type="Proteomes" id="UP000754644"/>
    </source>
</evidence>
<accession>A0A972VY27</accession>
<name>A0A972VY27_9GAMM</name>
<dbReference type="SUPFAM" id="SSF51338">
    <property type="entry name" value="Composite domain of metallo-dependent hydrolases"/>
    <property type="match status" value="1"/>
</dbReference>
<dbReference type="Pfam" id="PF07969">
    <property type="entry name" value="Amidohydro_3"/>
    <property type="match status" value="1"/>
</dbReference>
<dbReference type="InterPro" id="IPR013108">
    <property type="entry name" value="Amidohydro_3"/>
</dbReference>
<dbReference type="InterPro" id="IPR011059">
    <property type="entry name" value="Metal-dep_hydrolase_composite"/>
</dbReference>
<feature type="region of interest" description="Disordered" evidence="1">
    <location>
        <begin position="1"/>
        <end position="20"/>
    </location>
</feature>
<dbReference type="Gene3D" id="3.10.310.70">
    <property type="match status" value="1"/>
</dbReference>
<protein>
    <submittedName>
        <fullName evidence="3">Amidohydrolase</fullName>
    </submittedName>
</protein>
<feature type="domain" description="Amidohydrolase 3" evidence="2">
    <location>
        <begin position="119"/>
        <end position="603"/>
    </location>
</feature>
<gene>
    <name evidence="3" type="ORF">HQ497_03855</name>
</gene>
<dbReference type="PANTHER" id="PTHR22642:SF2">
    <property type="entry name" value="PROTEIN LONG AFTER FAR-RED 3"/>
    <property type="match status" value="1"/>
</dbReference>
<dbReference type="Proteomes" id="UP000754644">
    <property type="component" value="Unassembled WGS sequence"/>
</dbReference>
<reference evidence="3" key="1">
    <citation type="submission" date="2020-05" db="EMBL/GenBank/DDBJ databases">
        <title>Sulfur intermediates as new biogeochemical hubs in an aquatic model microbial ecosystem.</title>
        <authorList>
            <person name="Vigneron A."/>
        </authorList>
    </citation>
    <scope>NUCLEOTIDE SEQUENCE</scope>
    <source>
        <strain evidence="3">Bin.250</strain>
    </source>
</reference>
<dbReference type="InterPro" id="IPR033932">
    <property type="entry name" value="YtcJ-like"/>
</dbReference>
<evidence type="ECO:0000256" key="1">
    <source>
        <dbReference type="SAM" id="MobiDB-lite"/>
    </source>
</evidence>
<evidence type="ECO:0000313" key="3">
    <source>
        <dbReference type="EMBL" id="NQV64480.1"/>
    </source>
</evidence>
<dbReference type="SUPFAM" id="SSF51556">
    <property type="entry name" value="Metallo-dependent hydrolases"/>
    <property type="match status" value="1"/>
</dbReference>
<dbReference type="CDD" id="cd01300">
    <property type="entry name" value="YtcJ_like"/>
    <property type="match status" value="1"/>
</dbReference>
<proteinExistence type="predicted"/>
<dbReference type="AlphaFoldDB" id="A0A972VY27"/>
<organism evidence="3 4">
    <name type="scientific">SAR86 cluster bacterium</name>
    <dbReference type="NCBI Taxonomy" id="2030880"/>
    <lineage>
        <taxon>Bacteria</taxon>
        <taxon>Pseudomonadati</taxon>
        <taxon>Pseudomonadota</taxon>
        <taxon>Gammaproteobacteria</taxon>
        <taxon>SAR86 cluster</taxon>
    </lineage>
</organism>
<dbReference type="PANTHER" id="PTHR22642">
    <property type="entry name" value="IMIDAZOLONEPROPIONASE"/>
    <property type="match status" value="1"/>
</dbReference>
<dbReference type="InterPro" id="IPR032466">
    <property type="entry name" value="Metal_Hydrolase"/>
</dbReference>
<evidence type="ECO:0000259" key="2">
    <source>
        <dbReference type="Pfam" id="PF07969"/>
    </source>
</evidence>